<dbReference type="EMBL" id="JAMZIH010004669">
    <property type="protein sequence ID" value="KAJ1676189.1"/>
    <property type="molecule type" value="Genomic_DNA"/>
</dbReference>
<proteinExistence type="predicted"/>
<name>A0ACC1HPA5_9FUNG</name>
<dbReference type="Proteomes" id="UP001145114">
    <property type="component" value="Unassembled WGS sequence"/>
</dbReference>
<keyword evidence="2" id="KW-1185">Reference proteome</keyword>
<reference evidence="1" key="1">
    <citation type="submission" date="2022-06" db="EMBL/GenBank/DDBJ databases">
        <title>Phylogenomic reconstructions and comparative analyses of Kickxellomycotina fungi.</title>
        <authorList>
            <person name="Reynolds N.K."/>
            <person name="Stajich J.E."/>
            <person name="Barry K."/>
            <person name="Grigoriev I.V."/>
            <person name="Crous P."/>
            <person name="Smith M.E."/>
        </authorList>
    </citation>
    <scope>NUCLEOTIDE SEQUENCE</scope>
    <source>
        <strain evidence="1">RSA 2271</strain>
    </source>
</reference>
<accession>A0ACC1HPA5</accession>
<comment type="caution">
    <text evidence="1">The sequence shown here is derived from an EMBL/GenBank/DDBJ whole genome shotgun (WGS) entry which is preliminary data.</text>
</comment>
<protein>
    <submittedName>
        <fullName evidence="1">Uncharacterized protein</fullName>
    </submittedName>
</protein>
<feature type="non-terminal residue" evidence="1">
    <location>
        <position position="1"/>
    </location>
</feature>
<feature type="non-terminal residue" evidence="1">
    <location>
        <position position="157"/>
    </location>
</feature>
<evidence type="ECO:0000313" key="2">
    <source>
        <dbReference type="Proteomes" id="UP001145114"/>
    </source>
</evidence>
<evidence type="ECO:0000313" key="1">
    <source>
        <dbReference type="EMBL" id="KAJ1676189.1"/>
    </source>
</evidence>
<organism evidence="1 2">
    <name type="scientific">Spiromyces aspiralis</name>
    <dbReference type="NCBI Taxonomy" id="68401"/>
    <lineage>
        <taxon>Eukaryota</taxon>
        <taxon>Fungi</taxon>
        <taxon>Fungi incertae sedis</taxon>
        <taxon>Zoopagomycota</taxon>
        <taxon>Kickxellomycotina</taxon>
        <taxon>Kickxellomycetes</taxon>
        <taxon>Kickxellales</taxon>
        <taxon>Kickxellaceae</taxon>
        <taxon>Spiromyces</taxon>
    </lineage>
</organism>
<gene>
    <name evidence="1" type="ORF">EV182_008687</name>
</gene>
<sequence>DALQHAIVDPRSQMYEAVHAAMGAGNVPFSPSGQMTPYDTRSPGYMAQSPGSPVNAMFSPILFAVLATPIQSCLSIVLADESLVLADIPILLSDESLILAGIPLILADKSFILADVPILFSDVPFILADESLVLSDVPILFSDKSLVLADESLVLSD</sequence>